<sequence length="160" mass="17388">MEAFSVGLHFQSTNAPCVIILDAMSQNLHLVLQRLARPAALRTAGVHKLRVLLTLPSSSPRRTLSSRVCTAACGVHCLELEPLISEQRVQVVDTGGRTICNLSQVDPRELLLAGSSVLANAIHHQVRVVPWDELDCDPIIGVDKLVSLRLHETLDPGVPI</sequence>
<organism evidence="1">
    <name type="scientific">Haptolina ericina</name>
    <dbReference type="NCBI Taxonomy" id="156174"/>
    <lineage>
        <taxon>Eukaryota</taxon>
        <taxon>Haptista</taxon>
        <taxon>Haptophyta</taxon>
        <taxon>Prymnesiophyceae</taxon>
        <taxon>Prymnesiales</taxon>
        <taxon>Prymnesiaceae</taxon>
        <taxon>Haptolina</taxon>
    </lineage>
</organism>
<gene>
    <name evidence="1" type="ORF">HERI1096_LOCUS25468</name>
</gene>
<name>A0A7S3F5X8_9EUKA</name>
<dbReference type="EMBL" id="HBHX01046025">
    <property type="protein sequence ID" value="CAE0125242.1"/>
    <property type="molecule type" value="Transcribed_RNA"/>
</dbReference>
<dbReference type="AlphaFoldDB" id="A0A7S3F5X8"/>
<protein>
    <submittedName>
        <fullName evidence="1">Uncharacterized protein</fullName>
    </submittedName>
</protein>
<reference evidence="1" key="1">
    <citation type="submission" date="2021-01" db="EMBL/GenBank/DDBJ databases">
        <authorList>
            <person name="Corre E."/>
            <person name="Pelletier E."/>
            <person name="Niang G."/>
            <person name="Scheremetjew M."/>
            <person name="Finn R."/>
            <person name="Kale V."/>
            <person name="Holt S."/>
            <person name="Cochrane G."/>
            <person name="Meng A."/>
            <person name="Brown T."/>
            <person name="Cohen L."/>
        </authorList>
    </citation>
    <scope>NUCLEOTIDE SEQUENCE</scope>
    <source>
        <strain evidence="1">CCMP281</strain>
    </source>
</reference>
<evidence type="ECO:0000313" key="1">
    <source>
        <dbReference type="EMBL" id="CAE0125242.1"/>
    </source>
</evidence>
<accession>A0A7S3F5X8</accession>
<proteinExistence type="predicted"/>